<dbReference type="Pfam" id="PF06725">
    <property type="entry name" value="3D"/>
    <property type="match status" value="1"/>
</dbReference>
<evidence type="ECO:0000259" key="4">
    <source>
        <dbReference type="PROSITE" id="PS51109"/>
    </source>
</evidence>
<feature type="transmembrane region" description="Helical" evidence="3">
    <location>
        <begin position="102"/>
        <end position="125"/>
    </location>
</feature>
<name>A0A926DI00_9FIRM</name>
<dbReference type="SMART" id="SM01208">
    <property type="entry name" value="G5"/>
    <property type="match status" value="1"/>
</dbReference>
<dbReference type="Pfam" id="PF07501">
    <property type="entry name" value="G5"/>
    <property type="match status" value="1"/>
</dbReference>
<protein>
    <submittedName>
        <fullName evidence="5">G5 domain-containing protein</fullName>
    </submittedName>
</protein>
<dbReference type="GO" id="GO:0019867">
    <property type="term" value="C:outer membrane"/>
    <property type="evidence" value="ECO:0007669"/>
    <property type="project" value="InterPro"/>
</dbReference>
<evidence type="ECO:0000313" key="6">
    <source>
        <dbReference type="Proteomes" id="UP000617951"/>
    </source>
</evidence>
<keyword evidence="1" id="KW-0732">Signal</keyword>
<keyword evidence="3" id="KW-1133">Transmembrane helix</keyword>
<keyword evidence="6" id="KW-1185">Reference proteome</keyword>
<dbReference type="EMBL" id="JACRSS010000006">
    <property type="protein sequence ID" value="MBC8539260.1"/>
    <property type="molecule type" value="Genomic_DNA"/>
</dbReference>
<dbReference type="GO" id="GO:0009254">
    <property type="term" value="P:peptidoglycan turnover"/>
    <property type="evidence" value="ECO:0007669"/>
    <property type="project" value="InterPro"/>
</dbReference>
<dbReference type="InterPro" id="IPR010611">
    <property type="entry name" value="3D_dom"/>
</dbReference>
<evidence type="ECO:0000256" key="2">
    <source>
        <dbReference type="SAM" id="MobiDB-lite"/>
    </source>
</evidence>
<dbReference type="PANTHER" id="PTHR39160:SF4">
    <property type="entry name" value="RESUSCITATION-PROMOTING FACTOR RPFB"/>
    <property type="match status" value="1"/>
</dbReference>
<dbReference type="CDD" id="cd22786">
    <property type="entry name" value="DPBB_YuiC-like"/>
    <property type="match status" value="1"/>
</dbReference>
<dbReference type="RefSeq" id="WP_249280858.1">
    <property type="nucleotide sequence ID" value="NZ_JACRSS010000006.1"/>
</dbReference>
<dbReference type="GO" id="GO:0004553">
    <property type="term" value="F:hydrolase activity, hydrolyzing O-glycosyl compounds"/>
    <property type="evidence" value="ECO:0007669"/>
    <property type="project" value="InterPro"/>
</dbReference>
<organism evidence="5 6">
    <name type="scientific">Guopingia tenuis</name>
    <dbReference type="NCBI Taxonomy" id="2763656"/>
    <lineage>
        <taxon>Bacteria</taxon>
        <taxon>Bacillati</taxon>
        <taxon>Bacillota</taxon>
        <taxon>Clostridia</taxon>
        <taxon>Christensenellales</taxon>
        <taxon>Christensenellaceae</taxon>
        <taxon>Guopingia</taxon>
    </lineage>
</organism>
<evidence type="ECO:0000256" key="3">
    <source>
        <dbReference type="SAM" id="Phobius"/>
    </source>
</evidence>
<feature type="compositionally biased region" description="Low complexity" evidence="2">
    <location>
        <begin position="326"/>
        <end position="351"/>
    </location>
</feature>
<sequence length="478" mass="52849">MKRRKKDDFELDSKAHLSGILYTTRRSTITEKDFTPKKKKSQKGFFGRAAAWMQNACRSIQKKFQRKRVPRTAKHTPRRFFETLKQKLGIQGRFFERGSKPFYIGVASTGLAAIVCAIVLTSGILEPAAVEVTVNDAGRVVSAMTSEATVGEFFDKNGIEIQDGDVLEVSESTPIEEGMEIVIRRAMPLTIIHGNEKTQVRMLAGTVEEALSRANIEVDPEDEVYPVRDSYVSAGMSINVIEVETKTITEQETLYYKELTKNDSTLAKGKTKLQTAGKNGVQENTIEITYKNGVEISRKTVSEKVISEPVDQVTLVGTYEAPKATPKPSTSKPSSTKKPSTSNSSKPSYSTNDDGKLTSVPSVSEIHSGTLYEHKNVPAPASSIIKKTLVINRMTAYTHTGNRTATGTWPKIGTVAADPKQIPYGTKLYIPGYGYGRVEDTGSNKHDAGTYCLDLFMETKQECMTWGVKRNVKIYILK</sequence>
<reference evidence="5" key="1">
    <citation type="submission" date="2020-08" db="EMBL/GenBank/DDBJ databases">
        <title>Genome public.</title>
        <authorList>
            <person name="Liu C."/>
            <person name="Sun Q."/>
        </authorList>
    </citation>
    <scope>NUCLEOTIDE SEQUENCE</scope>
    <source>
        <strain evidence="5">NSJ-63</strain>
    </source>
</reference>
<feature type="region of interest" description="Disordered" evidence="2">
    <location>
        <begin position="317"/>
        <end position="361"/>
    </location>
</feature>
<keyword evidence="3" id="KW-0812">Transmembrane</keyword>
<comment type="caution">
    <text evidence="5">The sequence shown here is derived from an EMBL/GenBank/DDBJ whole genome shotgun (WGS) entry which is preliminary data.</text>
</comment>
<dbReference type="Pfam" id="PF03990">
    <property type="entry name" value="DUF348"/>
    <property type="match status" value="2"/>
</dbReference>
<dbReference type="Proteomes" id="UP000617951">
    <property type="component" value="Unassembled WGS sequence"/>
</dbReference>
<dbReference type="InterPro" id="IPR051933">
    <property type="entry name" value="Resuscitation_pf_RpfB"/>
</dbReference>
<proteinExistence type="predicted"/>
<feature type="domain" description="G5" evidence="4">
    <location>
        <begin position="240"/>
        <end position="320"/>
    </location>
</feature>
<dbReference type="Gene3D" id="2.20.230.10">
    <property type="entry name" value="Resuscitation-promoting factor rpfb"/>
    <property type="match status" value="1"/>
</dbReference>
<gene>
    <name evidence="5" type="ORF">H8693_10015</name>
</gene>
<keyword evidence="3" id="KW-0472">Membrane</keyword>
<dbReference type="InterPro" id="IPR007137">
    <property type="entry name" value="DUF348"/>
</dbReference>
<evidence type="ECO:0000256" key="1">
    <source>
        <dbReference type="ARBA" id="ARBA00022729"/>
    </source>
</evidence>
<dbReference type="PANTHER" id="PTHR39160">
    <property type="entry name" value="CELL WALL-BINDING PROTEIN YOCH"/>
    <property type="match status" value="1"/>
</dbReference>
<dbReference type="AlphaFoldDB" id="A0A926DI00"/>
<evidence type="ECO:0000313" key="5">
    <source>
        <dbReference type="EMBL" id="MBC8539260.1"/>
    </source>
</evidence>
<dbReference type="InterPro" id="IPR011098">
    <property type="entry name" value="G5_dom"/>
</dbReference>
<dbReference type="PROSITE" id="PS51109">
    <property type="entry name" value="G5"/>
    <property type="match status" value="1"/>
</dbReference>
<accession>A0A926DI00</accession>